<dbReference type="Proteomes" id="UP000427906">
    <property type="component" value="Chromosome"/>
</dbReference>
<dbReference type="EMBL" id="AP021874">
    <property type="protein sequence ID" value="BBO69097.1"/>
    <property type="molecule type" value="Genomic_DNA"/>
</dbReference>
<evidence type="ECO:0000313" key="1">
    <source>
        <dbReference type="EMBL" id="BBO69097.1"/>
    </source>
</evidence>
<sequence>MRKHLSSGAPLSLLYGVKPDGTAFTADDLKRFDKQAQRARKEFGFGKKGVRIDQLISASRTDDIERSRKQIRNATFYRIFNSKSGVLLHFRTSAGPDSKFTHHQVKIRLEEWGDWLTSTVKFNKAAKNILNGRISFDCDCGRHQFWYRYVATIGGFAVSPLEHSYPKIRNPKLTGACCKHVLKVLATLRGPAVQRLIIAEMEKEAERIGFGDDRSTANRFLTKKELATAARSSAAVQAADRKKAAKAFQDYRQAKKGFRKKMEEPRTVDAFKKLEKEKAASDLKAATIEKIARHEQQRADRAERDALLGNLQGHMALSVYRDKMSKAEAIKSFAKAKDMPVADVEKLAESVNI</sequence>
<dbReference type="OrthoDB" id="7060343at2"/>
<name>A0A5K7YWN7_9BACT</name>
<organism evidence="1 2">
    <name type="scientific">Desulfosarcina alkanivorans</name>
    <dbReference type="NCBI Taxonomy" id="571177"/>
    <lineage>
        <taxon>Bacteria</taxon>
        <taxon>Pseudomonadati</taxon>
        <taxon>Thermodesulfobacteriota</taxon>
        <taxon>Desulfobacteria</taxon>
        <taxon>Desulfobacterales</taxon>
        <taxon>Desulfosarcinaceae</taxon>
        <taxon>Desulfosarcina</taxon>
    </lineage>
</organism>
<evidence type="ECO:0008006" key="3">
    <source>
        <dbReference type="Google" id="ProtNLM"/>
    </source>
</evidence>
<evidence type="ECO:0000313" key="2">
    <source>
        <dbReference type="Proteomes" id="UP000427906"/>
    </source>
</evidence>
<dbReference type="AlphaFoldDB" id="A0A5K7YWN7"/>
<dbReference type="KEGG" id="dalk:DSCA_30270"/>
<keyword evidence="2" id="KW-1185">Reference proteome</keyword>
<gene>
    <name evidence="1" type="ORF">DSCA_30270</name>
</gene>
<protein>
    <recommendedName>
        <fullName evidence="3">SWIM-type domain-containing protein</fullName>
    </recommendedName>
</protein>
<accession>A0A5K7YWN7</accession>
<reference evidence="1 2" key="1">
    <citation type="submission" date="2019-11" db="EMBL/GenBank/DDBJ databases">
        <title>Comparative genomics of hydrocarbon-degrading Desulfosarcina strains.</title>
        <authorList>
            <person name="Watanabe M."/>
            <person name="Kojima H."/>
            <person name="Fukui M."/>
        </authorList>
    </citation>
    <scope>NUCLEOTIDE SEQUENCE [LARGE SCALE GENOMIC DNA]</scope>
    <source>
        <strain evidence="1 2">PL12</strain>
    </source>
</reference>
<dbReference type="RefSeq" id="WP_155317175.1">
    <property type="nucleotide sequence ID" value="NZ_AP021874.1"/>
</dbReference>
<proteinExistence type="predicted"/>